<dbReference type="AlphaFoldDB" id="A0A1I3R2Z7"/>
<dbReference type="Proteomes" id="UP000199559">
    <property type="component" value="Unassembled WGS sequence"/>
</dbReference>
<keyword evidence="2" id="KW-1185">Reference proteome</keyword>
<dbReference type="InterPro" id="IPR015003">
    <property type="entry name" value="DUF1853"/>
</dbReference>
<evidence type="ECO:0000313" key="1">
    <source>
        <dbReference type="EMBL" id="SFJ39747.1"/>
    </source>
</evidence>
<sequence length="270" mass="31826">MSHNSDLFQAQFSGFYNTPHLFYSEIFGVQPFVKQLDKTFVFNRDVRPNIRLGQRVEQFVFEELNQFESIQVIAENIQIQENVNHTIGELDCLYLDETVPFHLEIQFKYYLYDATLGPKEIDCLIGPMRRDSLLEKLNKLKIKQLPLLFNPATKPVLESLNLESNTVKQQIYFKAQIFVPYGTSVTFKTINNDCIYGFYFNYKALPEFSNCKFFKPEKTDWLLDLDVNVNWQTLEQITSQLTIYETEKYAPLLWLKFPNGQLTKCFVVPW</sequence>
<evidence type="ECO:0000313" key="2">
    <source>
        <dbReference type="Proteomes" id="UP000199559"/>
    </source>
</evidence>
<dbReference type="RefSeq" id="WP_090840772.1">
    <property type="nucleotide sequence ID" value="NZ_FORM01000007.1"/>
</dbReference>
<dbReference type="Pfam" id="PF08907">
    <property type="entry name" value="DUF1853"/>
    <property type="match status" value="1"/>
</dbReference>
<evidence type="ECO:0008006" key="3">
    <source>
        <dbReference type="Google" id="ProtNLM"/>
    </source>
</evidence>
<accession>A0A1I3R2Z7</accession>
<dbReference type="STRING" id="1144750.SAMN05443431_10753"/>
<dbReference type="EMBL" id="FORM01000007">
    <property type="protein sequence ID" value="SFJ39747.1"/>
    <property type="molecule type" value="Genomic_DNA"/>
</dbReference>
<reference evidence="2" key="1">
    <citation type="submission" date="2016-10" db="EMBL/GenBank/DDBJ databases">
        <authorList>
            <person name="Varghese N."/>
            <person name="Submissions S."/>
        </authorList>
    </citation>
    <scope>NUCLEOTIDE SEQUENCE [LARGE SCALE GENOMIC DNA]</scope>
    <source>
        <strain evidence="2">DSM 28881</strain>
    </source>
</reference>
<protein>
    <recommendedName>
        <fullName evidence="3">DUF1853 domain-containing protein</fullName>
    </recommendedName>
</protein>
<proteinExistence type="predicted"/>
<name>A0A1I3R2Z7_9FLAO</name>
<organism evidence="1 2">
    <name type="scientific">Olleya namhaensis</name>
    <dbReference type="NCBI Taxonomy" id="1144750"/>
    <lineage>
        <taxon>Bacteria</taxon>
        <taxon>Pseudomonadati</taxon>
        <taxon>Bacteroidota</taxon>
        <taxon>Flavobacteriia</taxon>
        <taxon>Flavobacteriales</taxon>
        <taxon>Flavobacteriaceae</taxon>
    </lineage>
</organism>
<gene>
    <name evidence="1" type="ORF">SAMN05443431_10753</name>
</gene>